<evidence type="ECO:0000256" key="4">
    <source>
        <dbReference type="ARBA" id="ARBA00022723"/>
    </source>
</evidence>
<dbReference type="NCBIfam" id="TIGR00856">
    <property type="entry name" value="pyrC_dimer"/>
    <property type="match status" value="1"/>
</dbReference>
<dbReference type="GeneID" id="34517620"/>
<evidence type="ECO:0000313" key="9">
    <source>
        <dbReference type="EMBL" id="CDK24215.1"/>
    </source>
</evidence>
<dbReference type="Proteomes" id="UP000019384">
    <property type="component" value="Unassembled WGS sequence"/>
</dbReference>
<organism evidence="9 10">
    <name type="scientific">Kuraishia capsulata CBS 1993</name>
    <dbReference type="NCBI Taxonomy" id="1382522"/>
    <lineage>
        <taxon>Eukaryota</taxon>
        <taxon>Fungi</taxon>
        <taxon>Dikarya</taxon>
        <taxon>Ascomycota</taxon>
        <taxon>Saccharomycotina</taxon>
        <taxon>Pichiomycetes</taxon>
        <taxon>Pichiales</taxon>
        <taxon>Pichiaceae</taxon>
        <taxon>Kuraishia</taxon>
    </lineage>
</organism>
<dbReference type="GO" id="GO:0046872">
    <property type="term" value="F:metal ion binding"/>
    <property type="evidence" value="ECO:0007669"/>
    <property type="project" value="UniProtKB-KW"/>
</dbReference>
<dbReference type="EC" id="3.5.2.3" evidence="3"/>
<dbReference type="STRING" id="1382522.W6MQP6"/>
<dbReference type="InterPro" id="IPR002195">
    <property type="entry name" value="Dihydroorotase_CS"/>
</dbReference>
<name>W6MQP6_9ASCO</name>
<evidence type="ECO:0000256" key="3">
    <source>
        <dbReference type="ARBA" id="ARBA00012860"/>
    </source>
</evidence>
<reference evidence="9" key="2">
    <citation type="submission" date="2014-02" db="EMBL/GenBank/DDBJ databases">
        <title>Complete DNA sequence of /Kuraishia capsulata/ illustrates novel genomic features among budding yeasts (/Saccharomycotina/).</title>
        <authorList>
            <person name="Morales L."/>
            <person name="Noel B."/>
            <person name="Porcel B."/>
            <person name="Marcet-Houben M."/>
            <person name="Hullo M-F."/>
            <person name="Sacerdot C."/>
            <person name="Tekaia F."/>
            <person name="Leh-Louis V."/>
            <person name="Despons L."/>
            <person name="Khanna V."/>
            <person name="Aury J-M."/>
            <person name="Barbe V."/>
            <person name="Couloux A."/>
            <person name="Labadie K."/>
            <person name="Pelletier E."/>
            <person name="Souciet J-L."/>
            <person name="Boekhout T."/>
            <person name="Gabaldon T."/>
            <person name="Wincker P."/>
            <person name="Dujon B."/>
        </authorList>
    </citation>
    <scope>NUCLEOTIDE SEQUENCE</scope>
    <source>
        <strain evidence="9">CBS 1993</strain>
    </source>
</reference>
<keyword evidence="7" id="KW-0665">Pyrimidine biosynthesis</keyword>
<dbReference type="RefSeq" id="XP_022456232.1">
    <property type="nucleotide sequence ID" value="XM_022604689.1"/>
</dbReference>
<proteinExistence type="inferred from homology"/>
<dbReference type="GO" id="GO:0005737">
    <property type="term" value="C:cytoplasm"/>
    <property type="evidence" value="ECO:0007669"/>
    <property type="project" value="TreeGrafter"/>
</dbReference>
<dbReference type="OrthoDB" id="1670005at2759"/>
<evidence type="ECO:0000256" key="6">
    <source>
        <dbReference type="ARBA" id="ARBA00022833"/>
    </source>
</evidence>
<gene>
    <name evidence="9" type="ORF">KUCA_T00000175001</name>
</gene>
<evidence type="ECO:0000259" key="8">
    <source>
        <dbReference type="Pfam" id="PF04909"/>
    </source>
</evidence>
<keyword evidence="10" id="KW-1185">Reference proteome</keyword>
<evidence type="ECO:0000256" key="1">
    <source>
        <dbReference type="ARBA" id="ARBA00004880"/>
    </source>
</evidence>
<dbReference type="InterPro" id="IPR004721">
    <property type="entry name" value="DHOdimr"/>
</dbReference>
<dbReference type="UniPathway" id="UPA00070">
    <property type="reaction ID" value="UER00117"/>
</dbReference>
<evidence type="ECO:0000313" key="10">
    <source>
        <dbReference type="Proteomes" id="UP000019384"/>
    </source>
</evidence>
<dbReference type="GO" id="GO:0004151">
    <property type="term" value="F:dihydroorotase activity"/>
    <property type="evidence" value="ECO:0007669"/>
    <property type="project" value="UniProtKB-EC"/>
</dbReference>
<reference evidence="9" key="1">
    <citation type="submission" date="2013-12" db="EMBL/GenBank/DDBJ databases">
        <authorList>
            <person name="Genoscope - CEA"/>
        </authorList>
    </citation>
    <scope>NUCLEOTIDE SEQUENCE</scope>
    <source>
        <strain evidence="9">CBS 1993</strain>
    </source>
</reference>
<keyword evidence="5" id="KW-0378">Hydrolase</keyword>
<evidence type="ECO:0000256" key="2">
    <source>
        <dbReference type="ARBA" id="ARBA00005631"/>
    </source>
</evidence>
<dbReference type="AlphaFoldDB" id="W6MQP6"/>
<dbReference type="EMBL" id="HG793125">
    <property type="protein sequence ID" value="CDK24215.1"/>
    <property type="molecule type" value="Genomic_DNA"/>
</dbReference>
<dbReference type="Gene3D" id="3.20.20.140">
    <property type="entry name" value="Metal-dependent hydrolases"/>
    <property type="match status" value="1"/>
</dbReference>
<evidence type="ECO:0000256" key="7">
    <source>
        <dbReference type="ARBA" id="ARBA00022975"/>
    </source>
</evidence>
<sequence length="368" mass="40538">MSDKIELGNASDFHVHLRDGAMMELVAPTVREGGVSLAYIMPNLVPPITTIERVNEYKAALQKAAPETTFWMTFYLSRDLTPELVEKAAKEKAIRGIKCYPAGVTTNSSAGVDPNDFSDFYPIFEVMEKYGLVLNLHGEKPSTKIANDTDNHDDSEDIHVLNAEPKFLPALFKLHQDFPKLKIVLEHCTTKAAIEAIDEINASRNPQDPITVAASITAHHLYLTIDSWAGNPINFCKPVAKLPSDKRALVDAAVSGKPYFFFGSDSAPHPLSGKARHVGVCAGVYTQSHSLSYLAEVFDQKNALDKLKGFVSDFGNAFYGVKKEDLKSQQQVVLVKKETTVPELIGEGELVVAPFMPGEKLSWGFEWV</sequence>
<dbReference type="CDD" id="cd01294">
    <property type="entry name" value="DHOase"/>
    <property type="match status" value="1"/>
</dbReference>
<protein>
    <recommendedName>
        <fullName evidence="3">dihydroorotase</fullName>
        <ecNumber evidence="3">3.5.2.3</ecNumber>
    </recommendedName>
</protein>
<dbReference type="HAMAP" id="MF_00219">
    <property type="entry name" value="PyrC_classII"/>
    <property type="match status" value="1"/>
</dbReference>
<dbReference type="Pfam" id="PF04909">
    <property type="entry name" value="Amidohydro_2"/>
    <property type="match status" value="1"/>
</dbReference>
<comment type="similarity">
    <text evidence="2">Belongs to the metallo-dependent hydrolases superfamily. DHOase family. Class II DHOase subfamily.</text>
</comment>
<dbReference type="GO" id="GO:0006207">
    <property type="term" value="P:'de novo' pyrimidine nucleobase biosynthetic process"/>
    <property type="evidence" value="ECO:0007669"/>
    <property type="project" value="EnsemblFungi"/>
</dbReference>
<dbReference type="GO" id="GO:0044205">
    <property type="term" value="P:'de novo' UMP biosynthetic process"/>
    <property type="evidence" value="ECO:0007669"/>
    <property type="project" value="UniProtKB-UniPathway"/>
</dbReference>
<keyword evidence="4" id="KW-0479">Metal-binding</keyword>
<dbReference type="PROSITE" id="PS00483">
    <property type="entry name" value="DIHYDROOROTASE_2"/>
    <property type="match status" value="1"/>
</dbReference>
<dbReference type="InterPro" id="IPR006680">
    <property type="entry name" value="Amidohydro-rel"/>
</dbReference>
<comment type="pathway">
    <text evidence="1">Pyrimidine metabolism; UMP biosynthesis via de novo pathway; (S)-dihydroorotate from bicarbonate: step 3/3.</text>
</comment>
<dbReference type="PANTHER" id="PTHR43137:SF1">
    <property type="entry name" value="DIHYDROOROTASE"/>
    <property type="match status" value="1"/>
</dbReference>
<feature type="domain" description="Amidohydrolase-related" evidence="8">
    <location>
        <begin position="56"/>
        <end position="188"/>
    </location>
</feature>
<dbReference type="PANTHER" id="PTHR43137">
    <property type="entry name" value="DIHYDROOROTASE"/>
    <property type="match status" value="1"/>
</dbReference>
<dbReference type="SUPFAM" id="SSF51556">
    <property type="entry name" value="Metallo-dependent hydrolases"/>
    <property type="match status" value="1"/>
</dbReference>
<dbReference type="PROSITE" id="PS00482">
    <property type="entry name" value="DIHYDROOROTASE_1"/>
    <property type="match status" value="1"/>
</dbReference>
<dbReference type="HOGENOM" id="CLU_041558_0_0_1"/>
<dbReference type="PIRSF" id="PIRSF001237">
    <property type="entry name" value="DHOdimr"/>
    <property type="match status" value="1"/>
</dbReference>
<keyword evidence="6" id="KW-0862">Zinc</keyword>
<dbReference type="InterPro" id="IPR032466">
    <property type="entry name" value="Metal_Hydrolase"/>
</dbReference>
<evidence type="ECO:0000256" key="5">
    <source>
        <dbReference type="ARBA" id="ARBA00022801"/>
    </source>
</evidence>
<accession>W6MQP6</accession>